<dbReference type="InterPro" id="IPR002302">
    <property type="entry name" value="Leu-tRNA-ligase"/>
</dbReference>
<dbReference type="SUPFAM" id="SSF47323">
    <property type="entry name" value="Anticodon-binding domain of a subclass of class I aminoacyl-tRNA synthetases"/>
    <property type="match status" value="1"/>
</dbReference>
<evidence type="ECO:0000256" key="7">
    <source>
        <dbReference type="ARBA" id="ARBA00023146"/>
    </source>
</evidence>
<dbReference type="Gene3D" id="2.20.28.290">
    <property type="match status" value="1"/>
</dbReference>
<organism evidence="15 16">
    <name type="scientific">Ostreibacterium oceani</name>
    <dbReference type="NCBI Taxonomy" id="2654998"/>
    <lineage>
        <taxon>Bacteria</taxon>
        <taxon>Pseudomonadati</taxon>
        <taxon>Pseudomonadota</taxon>
        <taxon>Gammaproteobacteria</taxon>
        <taxon>Cardiobacteriales</taxon>
        <taxon>Ostreibacteriaceae</taxon>
        <taxon>Ostreibacterium</taxon>
    </lineage>
</organism>
<evidence type="ECO:0000313" key="15">
    <source>
        <dbReference type="EMBL" id="MPV85207.1"/>
    </source>
</evidence>
<comment type="similarity">
    <text evidence="1 9 10">Belongs to the class-I aminoacyl-tRNA synthetase family.</text>
</comment>
<dbReference type="Gene3D" id="1.10.730.10">
    <property type="entry name" value="Isoleucyl-tRNA Synthetase, Domain 1"/>
    <property type="match status" value="1"/>
</dbReference>
<keyword evidence="6 9" id="KW-0648">Protein biosynthesis</keyword>
<dbReference type="NCBIfam" id="TIGR00396">
    <property type="entry name" value="leuS_bact"/>
    <property type="match status" value="1"/>
</dbReference>
<feature type="binding site" evidence="9">
    <location>
        <position position="622"/>
    </location>
    <ligand>
        <name>ATP</name>
        <dbReference type="ChEBI" id="CHEBI:30616"/>
    </ligand>
</feature>
<dbReference type="GO" id="GO:0004823">
    <property type="term" value="F:leucine-tRNA ligase activity"/>
    <property type="evidence" value="ECO:0007669"/>
    <property type="project" value="UniProtKB-UniRule"/>
</dbReference>
<dbReference type="FunCoup" id="A0A6N7EVU5">
    <property type="interactions" value="522"/>
</dbReference>
<evidence type="ECO:0000256" key="1">
    <source>
        <dbReference type="ARBA" id="ARBA00005594"/>
    </source>
</evidence>
<dbReference type="InterPro" id="IPR014729">
    <property type="entry name" value="Rossmann-like_a/b/a_fold"/>
</dbReference>
<feature type="domain" description="Leucyl-tRNA synthetase editing" evidence="14">
    <location>
        <begin position="222"/>
        <end position="401"/>
    </location>
</feature>
<feature type="short sequence motif" description="'HIGH' region" evidence="9">
    <location>
        <begin position="42"/>
        <end position="52"/>
    </location>
</feature>
<dbReference type="CDD" id="cd07958">
    <property type="entry name" value="Anticodon_Ia_Leu_BEm"/>
    <property type="match status" value="1"/>
</dbReference>
<comment type="caution">
    <text evidence="15">The sequence shown here is derived from an EMBL/GenBank/DDBJ whole genome shotgun (WGS) entry which is preliminary data.</text>
</comment>
<dbReference type="Proteomes" id="UP000471298">
    <property type="component" value="Unassembled WGS sequence"/>
</dbReference>
<evidence type="ECO:0000256" key="2">
    <source>
        <dbReference type="ARBA" id="ARBA00022490"/>
    </source>
</evidence>
<accession>A0A6N7EVU5</accession>
<dbReference type="GO" id="GO:0002161">
    <property type="term" value="F:aminoacyl-tRNA deacylase activity"/>
    <property type="evidence" value="ECO:0007669"/>
    <property type="project" value="InterPro"/>
</dbReference>
<evidence type="ECO:0000256" key="3">
    <source>
        <dbReference type="ARBA" id="ARBA00022598"/>
    </source>
</evidence>
<gene>
    <name evidence="9" type="primary">leuS</name>
    <name evidence="15" type="ORF">GCU85_00475</name>
</gene>
<feature type="domain" description="Methionyl/Valyl/Leucyl/Isoleucyl-tRNA synthetase anticodon-binding" evidence="12">
    <location>
        <begin position="705"/>
        <end position="820"/>
    </location>
</feature>
<dbReference type="InterPro" id="IPR013155">
    <property type="entry name" value="M/V/L/I-tRNA-synth_anticd-bd"/>
</dbReference>
<comment type="subcellular location">
    <subcellularLocation>
        <location evidence="9">Cytoplasm</location>
    </subcellularLocation>
</comment>
<dbReference type="FunFam" id="3.10.20.590:FF:000001">
    <property type="entry name" value="Leucine--tRNA ligase"/>
    <property type="match status" value="1"/>
</dbReference>
<dbReference type="Pfam" id="PF00133">
    <property type="entry name" value="tRNA-synt_1"/>
    <property type="match status" value="2"/>
</dbReference>
<keyword evidence="3 9" id="KW-0436">Ligase</keyword>
<evidence type="ECO:0000256" key="6">
    <source>
        <dbReference type="ARBA" id="ARBA00022917"/>
    </source>
</evidence>
<evidence type="ECO:0000259" key="12">
    <source>
        <dbReference type="Pfam" id="PF08264"/>
    </source>
</evidence>
<evidence type="ECO:0000259" key="14">
    <source>
        <dbReference type="Pfam" id="PF13603"/>
    </source>
</evidence>
<dbReference type="Gene3D" id="3.10.20.590">
    <property type="match status" value="1"/>
</dbReference>
<keyword evidence="2 9" id="KW-0963">Cytoplasm</keyword>
<feature type="short sequence motif" description="'KMSKS' region" evidence="9">
    <location>
        <begin position="619"/>
        <end position="623"/>
    </location>
</feature>
<feature type="domain" description="Aminoacyl-tRNA synthetase class Ia" evidence="11">
    <location>
        <begin position="415"/>
        <end position="570"/>
    </location>
</feature>
<name>A0A6N7EVU5_9GAMM</name>
<dbReference type="Pfam" id="PF13603">
    <property type="entry name" value="tRNA-synt_1_2"/>
    <property type="match status" value="1"/>
</dbReference>
<dbReference type="EC" id="6.1.1.4" evidence="9"/>
<dbReference type="Pfam" id="PF08264">
    <property type="entry name" value="Anticodon_1"/>
    <property type="match status" value="1"/>
</dbReference>
<dbReference type="FunFam" id="3.90.740.10:FF:000012">
    <property type="entry name" value="Leucine--tRNA ligase"/>
    <property type="match status" value="1"/>
</dbReference>
<dbReference type="SUPFAM" id="SSF52374">
    <property type="entry name" value="Nucleotidylyl transferase"/>
    <property type="match status" value="1"/>
</dbReference>
<keyword evidence="7 9" id="KW-0030">Aminoacyl-tRNA synthetase</keyword>
<dbReference type="PRINTS" id="PR00985">
    <property type="entry name" value="TRNASYNTHLEU"/>
</dbReference>
<dbReference type="Pfam" id="PF09334">
    <property type="entry name" value="tRNA-synt_1g"/>
    <property type="match status" value="1"/>
</dbReference>
<dbReference type="InParanoid" id="A0A6N7EVU5"/>
<keyword evidence="4 9" id="KW-0547">Nucleotide-binding</keyword>
<dbReference type="InterPro" id="IPR025709">
    <property type="entry name" value="Leu_tRNA-synth_edit"/>
</dbReference>
<dbReference type="FunFam" id="1.10.730.10:FF:000003">
    <property type="entry name" value="Leucine--tRNA ligase"/>
    <property type="match status" value="1"/>
</dbReference>
<evidence type="ECO:0000259" key="11">
    <source>
        <dbReference type="Pfam" id="PF00133"/>
    </source>
</evidence>
<dbReference type="GO" id="GO:0005829">
    <property type="term" value="C:cytosol"/>
    <property type="evidence" value="ECO:0007669"/>
    <property type="project" value="TreeGrafter"/>
</dbReference>
<dbReference type="InterPro" id="IPR009008">
    <property type="entry name" value="Val/Leu/Ile-tRNA-synth_edit"/>
</dbReference>
<evidence type="ECO:0000256" key="4">
    <source>
        <dbReference type="ARBA" id="ARBA00022741"/>
    </source>
</evidence>
<evidence type="ECO:0000256" key="5">
    <source>
        <dbReference type="ARBA" id="ARBA00022840"/>
    </source>
</evidence>
<proteinExistence type="inferred from homology"/>
<evidence type="ECO:0000256" key="8">
    <source>
        <dbReference type="ARBA" id="ARBA00047469"/>
    </source>
</evidence>
<dbReference type="EMBL" id="WHNW01000001">
    <property type="protein sequence ID" value="MPV85207.1"/>
    <property type="molecule type" value="Genomic_DNA"/>
</dbReference>
<protein>
    <recommendedName>
        <fullName evidence="9">Leucine--tRNA ligase</fullName>
        <ecNumber evidence="9">6.1.1.4</ecNumber>
    </recommendedName>
    <alternativeName>
        <fullName evidence="9">Leucyl-tRNA synthetase</fullName>
        <shortName evidence="9">LeuRS</shortName>
    </alternativeName>
</protein>
<dbReference type="InterPro" id="IPR015413">
    <property type="entry name" value="Methionyl/Leucyl_tRNA_Synth"/>
</dbReference>
<dbReference type="Gene3D" id="3.90.740.10">
    <property type="entry name" value="Valyl/Leucyl/Isoleucyl-tRNA synthetase, editing domain"/>
    <property type="match status" value="1"/>
</dbReference>
<evidence type="ECO:0000313" key="16">
    <source>
        <dbReference type="Proteomes" id="UP000471298"/>
    </source>
</evidence>
<dbReference type="Gene3D" id="3.40.50.620">
    <property type="entry name" value="HUPs"/>
    <property type="match status" value="2"/>
</dbReference>
<dbReference type="PANTHER" id="PTHR43740:SF2">
    <property type="entry name" value="LEUCINE--TRNA LIGASE, MITOCHONDRIAL"/>
    <property type="match status" value="1"/>
</dbReference>
<feature type="domain" description="Methionyl/Leucyl tRNA synthetase" evidence="13">
    <location>
        <begin position="38"/>
        <end position="171"/>
    </location>
</feature>
<dbReference type="PROSITE" id="PS00178">
    <property type="entry name" value="AA_TRNA_LIGASE_I"/>
    <property type="match status" value="1"/>
</dbReference>
<evidence type="ECO:0000256" key="10">
    <source>
        <dbReference type="RuleBase" id="RU363035"/>
    </source>
</evidence>
<dbReference type="AlphaFoldDB" id="A0A6N7EVU5"/>
<reference evidence="15 16" key="1">
    <citation type="submission" date="2019-10" db="EMBL/GenBank/DDBJ databases">
        <title>Cardiobacteriales fam. a chemoheterotrophic member of the order Cardiobacteriales, and proposal of Cardiobacteriales fam. nov.</title>
        <authorList>
            <person name="Wang C."/>
        </authorList>
    </citation>
    <scope>NUCLEOTIDE SEQUENCE [LARGE SCALE GENOMIC DNA]</scope>
    <source>
        <strain evidence="15 16">ML27</strain>
    </source>
</reference>
<sequence>MEKNYHFATIEKQAQQDWADNDRFKVTEDPNKEKFYCLCMFPYPSGKLHIGHVRNYTLGDIISRYQRMQGKNVLQPMGWDAFGLPAEGAAIKNNMPPAQWTYDNIAYMKQQLKTLGFGYDWSREIATCDPSYYHWEQWFFTRLYEKGLVYKKLSEVNWDPVDQTVLANEQVIDGRGWRSGALVEKKEIPQWFIKITDYADELLHSLDNADLEWPEKVKIMQRNWIGQSVGLEVDFAVADRTETLRVFTTRPDTLYGVTYMAIAYNHPLAKAQCEQDPTLAEFCRKISQTSTAEADMETMEKLGMATGLYATHPLTQEKIPIMVANFVLMSYGTGAVMAVPAHDQRDFEFAQKYQLPINPVIQAPADFDWQSAYTHVGTTINSGEFSGLDFDTAFARIADTLISKGLASKKTNYRLRDWGVSRQRYWGAPIPFYLNQAGDTEPVPDSDLPVRLPESVTVSASGSPLKHMPEFLHTTNSATGEAVTRETDTFDTFMESSWYYARYTCPDNHHAMLDERANYWLPVDQYIGGIEHAILHLLYARFFHKLLRDEGLVSSDEPFKNLLTQGMVVAPTYYRDNSDGSKTYFNPDNLDIQHDSKGKATAAICKTDGLPVTIGKTEKMSKSKNNGADPQQLIEQYGADTVRLFIAFAAPPEQSLEWSDSGVEGAHKFLKKVWHYAEKHQTHIQSAQSAFPLAQYGNTKLQNARRLIHQTLQQANADFEKQQFNTVVSACMKIYNAVSDLDGTDNESNTLRCEAYHILLRLLAPITPHIAHALWPALGFNGDILDTPWPQVDDSALVQSEIEFVVQVNGKMRGKIHASVDAARETIEDLAITNENVQKFIADQTIVKVIVVPKKLVNIVVKANP</sequence>
<dbReference type="PANTHER" id="PTHR43740">
    <property type="entry name" value="LEUCYL-TRNA SYNTHETASE"/>
    <property type="match status" value="1"/>
</dbReference>
<dbReference type="RefSeq" id="WP_152808232.1">
    <property type="nucleotide sequence ID" value="NZ_WHNW01000001.1"/>
</dbReference>
<dbReference type="GO" id="GO:0006429">
    <property type="term" value="P:leucyl-tRNA aminoacylation"/>
    <property type="evidence" value="ECO:0007669"/>
    <property type="project" value="UniProtKB-UniRule"/>
</dbReference>
<dbReference type="HAMAP" id="MF_00049_B">
    <property type="entry name" value="Leu_tRNA_synth_B"/>
    <property type="match status" value="1"/>
</dbReference>
<dbReference type="CDD" id="cd00812">
    <property type="entry name" value="LeuRS_core"/>
    <property type="match status" value="1"/>
</dbReference>
<dbReference type="InterPro" id="IPR002300">
    <property type="entry name" value="aa-tRNA-synth_Ia"/>
</dbReference>
<feature type="domain" description="Aminoacyl-tRNA synthetase class Ia" evidence="11">
    <location>
        <begin position="615"/>
        <end position="658"/>
    </location>
</feature>
<dbReference type="SUPFAM" id="SSF50677">
    <property type="entry name" value="ValRS/IleRS/LeuRS editing domain"/>
    <property type="match status" value="1"/>
</dbReference>
<keyword evidence="16" id="KW-1185">Reference proteome</keyword>
<comment type="catalytic activity">
    <reaction evidence="8 9">
        <text>tRNA(Leu) + L-leucine + ATP = L-leucyl-tRNA(Leu) + AMP + diphosphate</text>
        <dbReference type="Rhea" id="RHEA:11688"/>
        <dbReference type="Rhea" id="RHEA-COMP:9613"/>
        <dbReference type="Rhea" id="RHEA-COMP:9622"/>
        <dbReference type="ChEBI" id="CHEBI:30616"/>
        <dbReference type="ChEBI" id="CHEBI:33019"/>
        <dbReference type="ChEBI" id="CHEBI:57427"/>
        <dbReference type="ChEBI" id="CHEBI:78442"/>
        <dbReference type="ChEBI" id="CHEBI:78494"/>
        <dbReference type="ChEBI" id="CHEBI:456215"/>
        <dbReference type="EC" id="6.1.1.4"/>
    </reaction>
</comment>
<dbReference type="InterPro" id="IPR001412">
    <property type="entry name" value="aa-tRNA-synth_I_CS"/>
</dbReference>
<dbReference type="GO" id="GO:0005524">
    <property type="term" value="F:ATP binding"/>
    <property type="evidence" value="ECO:0007669"/>
    <property type="project" value="UniProtKB-UniRule"/>
</dbReference>
<keyword evidence="5 9" id="KW-0067">ATP-binding</keyword>
<evidence type="ECO:0000259" key="13">
    <source>
        <dbReference type="Pfam" id="PF09334"/>
    </source>
</evidence>
<dbReference type="FunFam" id="2.20.28.290:FF:000001">
    <property type="entry name" value="Leucine--tRNA ligase"/>
    <property type="match status" value="1"/>
</dbReference>
<dbReference type="InterPro" id="IPR009080">
    <property type="entry name" value="tRNAsynth_Ia_anticodon-bd"/>
</dbReference>
<evidence type="ECO:0000256" key="9">
    <source>
        <dbReference type="HAMAP-Rule" id="MF_00049"/>
    </source>
</evidence>